<organism evidence="2 3">
    <name type="scientific">Geoglobus acetivorans</name>
    <dbReference type="NCBI Taxonomy" id="565033"/>
    <lineage>
        <taxon>Archaea</taxon>
        <taxon>Methanobacteriati</taxon>
        <taxon>Methanobacteriota</taxon>
        <taxon>Archaeoglobi</taxon>
        <taxon>Archaeoglobales</taxon>
        <taxon>Archaeoglobaceae</taxon>
        <taxon>Geoglobus</taxon>
    </lineage>
</organism>
<dbReference type="AlphaFoldDB" id="A0A0A7GG00"/>
<dbReference type="Proteomes" id="UP000030624">
    <property type="component" value="Chromosome"/>
</dbReference>
<dbReference type="EMBL" id="CP009552">
    <property type="protein sequence ID" value="AIY91015.1"/>
    <property type="molecule type" value="Genomic_DNA"/>
</dbReference>
<dbReference type="STRING" id="565033.GACE_1991"/>
<feature type="region of interest" description="Disordered" evidence="1">
    <location>
        <begin position="49"/>
        <end position="72"/>
    </location>
</feature>
<dbReference type="KEGG" id="gac:GACE_1991"/>
<evidence type="ECO:0000313" key="3">
    <source>
        <dbReference type="Proteomes" id="UP000030624"/>
    </source>
</evidence>
<sequence length="119" mass="14019">MKGAKMLSLHCPDCMLPLFQKDETVFCPSCKKEFEIIESGNRKILKIKTEEKRDHNQKNTHRESVRADHDENMNTITGKIDSLFSRLLDRAMQTDNFHELKELIHLMKELSEVYSILKR</sequence>
<dbReference type="Pfam" id="PF06677">
    <property type="entry name" value="Auto_anti-p27"/>
    <property type="match status" value="1"/>
</dbReference>
<reference evidence="2 3" key="1">
    <citation type="journal article" date="2015" name="Appl. Environ. Microbiol.">
        <title>The Geoglobus acetivorans genome: Fe(III) reduction, acetate utilization, autotrophic growth, and degradation of aromatic compounds in a hyperthermophilic archaeon.</title>
        <authorList>
            <person name="Mardanov A.V."/>
            <person name="Slododkina G.B."/>
            <person name="Slobodkin A.I."/>
            <person name="Beletsky A.V."/>
            <person name="Gavrilov S.N."/>
            <person name="Kublanov I.V."/>
            <person name="Bonch-Osmolovskaya E.A."/>
            <person name="Skryabin K.G."/>
            <person name="Ravin N.V."/>
        </authorList>
    </citation>
    <scope>NUCLEOTIDE SEQUENCE [LARGE SCALE GENOMIC DNA]</scope>
    <source>
        <strain evidence="2 3">SBH6</strain>
    </source>
</reference>
<dbReference type="SUPFAM" id="SSF161187">
    <property type="entry name" value="YfgJ-like"/>
    <property type="match status" value="1"/>
</dbReference>
<accession>A0A0A7GG00</accession>
<protein>
    <submittedName>
        <fullName evidence="2">Uncharacterized protein</fullName>
    </submittedName>
</protein>
<gene>
    <name evidence="2" type="ORF">GACE_1991</name>
</gene>
<dbReference type="eggNOG" id="arCOG00578">
    <property type="taxonomic scope" value="Archaea"/>
</dbReference>
<name>A0A0A7GG00_GEOAI</name>
<evidence type="ECO:0000313" key="2">
    <source>
        <dbReference type="EMBL" id="AIY91015.1"/>
    </source>
</evidence>
<dbReference type="HOGENOM" id="CLU_142653_0_0_2"/>
<dbReference type="InterPro" id="IPR009563">
    <property type="entry name" value="SSSCA1"/>
</dbReference>
<proteinExistence type="predicted"/>
<evidence type="ECO:0000256" key="1">
    <source>
        <dbReference type="SAM" id="MobiDB-lite"/>
    </source>
</evidence>